<evidence type="ECO:0000313" key="3">
    <source>
        <dbReference type="EMBL" id="KAK4516956.1"/>
    </source>
</evidence>
<evidence type="ECO:0008006" key="5">
    <source>
        <dbReference type="Google" id="ProtNLM"/>
    </source>
</evidence>
<accession>A0AAN7DL09</accession>
<evidence type="ECO:0000259" key="1">
    <source>
        <dbReference type="Pfam" id="PF00078"/>
    </source>
</evidence>
<dbReference type="InterPro" id="IPR043502">
    <property type="entry name" value="DNA/RNA_pol_sf"/>
</dbReference>
<dbReference type="SUPFAM" id="SSF56672">
    <property type="entry name" value="DNA/RNA polymerases"/>
    <property type="match status" value="1"/>
</dbReference>
<dbReference type="Pfam" id="PF00078">
    <property type="entry name" value="RVT_1"/>
    <property type="match status" value="1"/>
</dbReference>
<dbReference type="RefSeq" id="XP_064683622.1">
    <property type="nucleotide sequence ID" value="XM_064819702.1"/>
</dbReference>
<gene>
    <name evidence="3" type="ORF">ATC70_000284</name>
</gene>
<dbReference type="GeneID" id="89943986"/>
<evidence type="ECO:0000259" key="2">
    <source>
        <dbReference type="Pfam" id="PF13966"/>
    </source>
</evidence>
<name>A0AAN7DL09_9FUNG</name>
<proteinExistence type="predicted"/>
<feature type="domain" description="Reverse transcriptase" evidence="1">
    <location>
        <begin position="374"/>
        <end position="533"/>
    </location>
</feature>
<dbReference type="Pfam" id="PF13966">
    <property type="entry name" value="zf-RVT"/>
    <property type="match status" value="1"/>
</dbReference>
<comment type="caution">
    <text evidence="3">The sequence shown here is derived from an EMBL/GenBank/DDBJ whole genome shotgun (WGS) entry which is preliminary data.</text>
</comment>
<organism evidence="3 4">
    <name type="scientific">Mucor velutinosus</name>
    <dbReference type="NCBI Taxonomy" id="708070"/>
    <lineage>
        <taxon>Eukaryota</taxon>
        <taxon>Fungi</taxon>
        <taxon>Fungi incertae sedis</taxon>
        <taxon>Mucoromycota</taxon>
        <taxon>Mucoromycotina</taxon>
        <taxon>Mucoromycetes</taxon>
        <taxon>Mucorales</taxon>
        <taxon>Mucorineae</taxon>
        <taxon>Mucoraceae</taxon>
        <taxon>Mucor</taxon>
    </lineage>
</organism>
<dbReference type="InterPro" id="IPR000477">
    <property type="entry name" value="RT_dom"/>
</dbReference>
<evidence type="ECO:0000313" key="4">
    <source>
        <dbReference type="Proteomes" id="UP001304243"/>
    </source>
</evidence>
<sequence>MLPAPPLKINSTSNSRPNLVSGLNIAVYFPASRSERICFLSTILTDFASVFSSSPSRSIILGDFNYNYSNASSFRNRQAPASWLQYLDDHFVNGITAPGATPSVTFQRGTSQSCIDYIFLSSDLLPSIYQLRLYSSADASSALSVGKGLWRAHPLLASNSTFRHQLHRALCGRVPTLDPTLSVAQKWKELKRTTATVAKSFSRRNAYTLKRAEELLHKKRAGLQQRLNSDSIQHSVLTPHLTIVEEQLAAIQQYHVETLALRSGVRWREQGEMPPGFLKKTSSIRAARTLIPPLIHPSSHSLCTTKDAMLDAAATYYGALYTPDTIDMHAVHDLLDAIPASTRLSTTASLSSIEPIFLRISVKPFLVHPPLPLLEKAYDRVHPVYLRAVLLRFGFPAALVDCISHLFFDNHLVVNVNGFLSSREPQLRGQKQGDLISPILFNLAFEPLLRKILQDPQLPGFQLPSPLSFNAPSAVKMMAYADDIVCLLTSPADLNRLHSHLQVYSAASNALENFHKTEAISLSGSRSNFDLIWRTPLLQHRITSWHDATSPSSIRYLDKIRLGCQIHKQRGLSVRGRATVLNSLVLSKLWHVLRVVTVPVKFLDNIQFVISQFVNVRISPKIGHPTFFSSRSQGGLDILNPKLQQGALQLRWLEPLLSMSTTQMMSHSSIVLPRLVGFLGDHLSKRPDIPPDHPSQPLDHRISMLFSGCRPSICQQQESFWSLLFRALDRIPKDFSSTIISAATSLEIPLATVLLSVSPGTKLSKSYAKLPTSIAYTLDPTLDSCLRPKTSREISSPPKLANGFLRLVRQDHIKLAPFFARTFIHRRFAGLGCFPFLPVEDHRTVDASPFVQAIFSSLSPTPLVRQHRLSTRSYRKLCSQPLKPESFLPPPYNPSIRPSWSTFWSLPLSHSCRTVWYRFLHHRIPHRLRLHEWKKIPSPSCSICQYPTELTDHFMFSCPVKLAVWQQVHNEHLGVTVSITSLDLHHLLTTFCSPYVRTTSDLCIIAATLESIWLSHWSFVFNDTPFTTDIVLVRVAQKIRLHKQESFMAAGIPHSPPPFFSVDPV</sequence>
<dbReference type="PANTHER" id="PTHR19446">
    <property type="entry name" value="REVERSE TRANSCRIPTASES"/>
    <property type="match status" value="1"/>
</dbReference>
<reference evidence="3 4" key="1">
    <citation type="submission" date="2022-11" db="EMBL/GenBank/DDBJ databases">
        <title>Mucor velutinosus strain NIH1002 WGS.</title>
        <authorList>
            <person name="Subramanian P."/>
            <person name="Mullikin J.C."/>
            <person name="Segre J.A."/>
            <person name="Zelazny A.M."/>
        </authorList>
    </citation>
    <scope>NUCLEOTIDE SEQUENCE [LARGE SCALE GENOMIC DNA]</scope>
    <source>
        <strain evidence="3 4">NIH1002</strain>
    </source>
</reference>
<dbReference type="EMBL" id="JASEJX010000013">
    <property type="protein sequence ID" value="KAK4516956.1"/>
    <property type="molecule type" value="Genomic_DNA"/>
</dbReference>
<dbReference type="Gene3D" id="3.60.10.10">
    <property type="entry name" value="Endonuclease/exonuclease/phosphatase"/>
    <property type="match status" value="1"/>
</dbReference>
<keyword evidence="4" id="KW-1185">Reference proteome</keyword>
<dbReference type="InterPro" id="IPR026960">
    <property type="entry name" value="RVT-Znf"/>
</dbReference>
<feature type="domain" description="Reverse transcriptase zinc-binding" evidence="2">
    <location>
        <begin position="899"/>
        <end position="965"/>
    </location>
</feature>
<dbReference type="AlphaFoldDB" id="A0AAN7DL09"/>
<protein>
    <recommendedName>
        <fullName evidence="5">Reverse transcriptase domain-containing protein</fullName>
    </recommendedName>
</protein>
<dbReference type="Proteomes" id="UP001304243">
    <property type="component" value="Unassembled WGS sequence"/>
</dbReference>
<dbReference type="SUPFAM" id="SSF56219">
    <property type="entry name" value="DNase I-like"/>
    <property type="match status" value="1"/>
</dbReference>
<dbReference type="InterPro" id="IPR036691">
    <property type="entry name" value="Endo/exonu/phosph_ase_sf"/>
</dbReference>